<dbReference type="PANTHER" id="PTHR38041">
    <property type="entry name" value="CHORISMATE MUTASE"/>
    <property type="match status" value="1"/>
</dbReference>
<dbReference type="PROSITE" id="PS51168">
    <property type="entry name" value="CHORISMATE_MUT_2"/>
    <property type="match status" value="1"/>
</dbReference>
<dbReference type="NCBIfam" id="TIGR01805">
    <property type="entry name" value="CM_mono_grmpos"/>
    <property type="match status" value="1"/>
</dbReference>
<keyword evidence="1" id="KW-0413">Isomerase</keyword>
<dbReference type="GO" id="GO:0009697">
    <property type="term" value="P:salicylic acid biosynthetic process"/>
    <property type="evidence" value="ECO:0007669"/>
    <property type="project" value="TreeGrafter"/>
</dbReference>
<sequence>MDQKNPLALPRQKIDAIDTQIIALLEERMTAVSDVVRIKKEEQIAILDSGREASLLENVRKRVVNEKYADTIVATFEDIMRQSRHYQNQQLED</sequence>
<evidence type="ECO:0000313" key="4">
    <source>
        <dbReference type="Proteomes" id="UP000622610"/>
    </source>
</evidence>
<dbReference type="Proteomes" id="UP000622610">
    <property type="component" value="Unassembled WGS sequence"/>
</dbReference>
<dbReference type="InterPro" id="IPR011279">
    <property type="entry name" value="Chorismate_mutase_GmP"/>
</dbReference>
<reference evidence="3" key="2">
    <citation type="submission" date="2020-09" db="EMBL/GenBank/DDBJ databases">
        <authorList>
            <person name="Sun Q."/>
            <person name="Sedlacek I."/>
        </authorList>
    </citation>
    <scope>NUCLEOTIDE SEQUENCE</scope>
    <source>
        <strain evidence="3">CCM 8433</strain>
    </source>
</reference>
<dbReference type="AlphaFoldDB" id="A0A917N4W6"/>
<dbReference type="InterPro" id="IPR036979">
    <property type="entry name" value="CM_dom_sf"/>
</dbReference>
<dbReference type="EMBL" id="BMDT01000008">
    <property type="protein sequence ID" value="GGI66093.1"/>
    <property type="molecule type" value="Genomic_DNA"/>
</dbReference>
<dbReference type="Pfam" id="PF01817">
    <property type="entry name" value="CM_2"/>
    <property type="match status" value="1"/>
</dbReference>
<dbReference type="PANTHER" id="PTHR38041:SF1">
    <property type="entry name" value="CHORISMATE MUTASE"/>
    <property type="match status" value="1"/>
</dbReference>
<evidence type="ECO:0000259" key="2">
    <source>
        <dbReference type="PROSITE" id="PS51168"/>
    </source>
</evidence>
<dbReference type="SUPFAM" id="SSF48600">
    <property type="entry name" value="Chorismate mutase II"/>
    <property type="match status" value="1"/>
</dbReference>
<organism evidence="3 4">
    <name type="scientific">Enterococcus alcedinis</name>
    <dbReference type="NCBI Taxonomy" id="1274384"/>
    <lineage>
        <taxon>Bacteria</taxon>
        <taxon>Bacillati</taxon>
        <taxon>Bacillota</taxon>
        <taxon>Bacilli</taxon>
        <taxon>Lactobacillales</taxon>
        <taxon>Enterococcaceae</taxon>
        <taxon>Enterococcus</taxon>
    </lineage>
</organism>
<evidence type="ECO:0000256" key="1">
    <source>
        <dbReference type="ARBA" id="ARBA00023235"/>
    </source>
</evidence>
<dbReference type="GO" id="GO:0004106">
    <property type="term" value="F:chorismate mutase activity"/>
    <property type="evidence" value="ECO:0007669"/>
    <property type="project" value="InterPro"/>
</dbReference>
<name>A0A917N4W6_9ENTE</name>
<evidence type="ECO:0000313" key="3">
    <source>
        <dbReference type="EMBL" id="GGI66093.1"/>
    </source>
</evidence>
<dbReference type="GO" id="GO:0046417">
    <property type="term" value="P:chorismate metabolic process"/>
    <property type="evidence" value="ECO:0007669"/>
    <property type="project" value="InterPro"/>
</dbReference>
<dbReference type="SMART" id="SM00830">
    <property type="entry name" value="CM_2"/>
    <property type="match status" value="1"/>
</dbReference>
<dbReference type="InterPro" id="IPR002701">
    <property type="entry name" value="CM_II_prokaryot"/>
</dbReference>
<gene>
    <name evidence="3" type="ORF">GCM10011482_17470</name>
</gene>
<dbReference type="Gene3D" id="1.20.59.10">
    <property type="entry name" value="Chorismate mutase"/>
    <property type="match status" value="1"/>
</dbReference>
<accession>A0A917N4W6</accession>
<proteinExistence type="predicted"/>
<dbReference type="InterPro" id="IPR036263">
    <property type="entry name" value="Chorismate_II_sf"/>
</dbReference>
<feature type="domain" description="Chorismate mutase" evidence="2">
    <location>
        <begin position="1"/>
        <end position="91"/>
    </location>
</feature>
<keyword evidence="4" id="KW-1185">Reference proteome</keyword>
<comment type="caution">
    <text evidence="3">The sequence shown here is derived from an EMBL/GenBank/DDBJ whole genome shotgun (WGS) entry which is preliminary data.</text>
</comment>
<protein>
    <recommendedName>
        <fullName evidence="2">Chorismate mutase domain-containing protein</fullName>
    </recommendedName>
</protein>
<reference evidence="3" key="1">
    <citation type="journal article" date="2014" name="Int. J. Syst. Evol. Microbiol.">
        <title>Complete genome sequence of Corynebacterium casei LMG S-19264T (=DSM 44701T), isolated from a smear-ripened cheese.</title>
        <authorList>
            <consortium name="US DOE Joint Genome Institute (JGI-PGF)"/>
            <person name="Walter F."/>
            <person name="Albersmeier A."/>
            <person name="Kalinowski J."/>
            <person name="Ruckert C."/>
        </authorList>
    </citation>
    <scope>NUCLEOTIDE SEQUENCE</scope>
    <source>
        <strain evidence="3">CCM 8433</strain>
    </source>
</reference>
<dbReference type="RefSeq" id="WP_188367931.1">
    <property type="nucleotide sequence ID" value="NZ_BMDT01000008.1"/>
</dbReference>
<dbReference type="InterPro" id="IPR051331">
    <property type="entry name" value="Chorismate_mutase-related"/>
</dbReference>